<comment type="subunit">
    <text evidence="10">Forms a complex with SecF. Part of the essential Sec protein translocation apparatus which comprises SecA, SecYEG and auxiliary proteins SecDF-YajC and YidC.</text>
</comment>
<dbReference type="Pfam" id="PF22599">
    <property type="entry name" value="SecDF_P1_head"/>
    <property type="match status" value="1"/>
</dbReference>
<evidence type="ECO:0000256" key="8">
    <source>
        <dbReference type="ARBA" id="ARBA00023010"/>
    </source>
</evidence>
<comment type="function">
    <text evidence="10">Part of the Sec protein translocase complex. Interacts with the SecYEG preprotein conducting channel. SecDF uses the proton motive force (PMF) to complete protein translocation after the ATP-dependent function of SecA.</text>
</comment>
<dbReference type="PANTHER" id="PTHR30081:SF1">
    <property type="entry name" value="PROTEIN TRANSLOCASE SUBUNIT SECD"/>
    <property type="match status" value="1"/>
</dbReference>
<feature type="transmembrane region" description="Helical" evidence="10">
    <location>
        <begin position="6"/>
        <end position="24"/>
    </location>
</feature>
<dbReference type="Gene3D" id="1.20.1640.10">
    <property type="entry name" value="Multidrug efflux transporter AcrB transmembrane domain"/>
    <property type="match status" value="1"/>
</dbReference>
<feature type="transmembrane region" description="Helical" evidence="10">
    <location>
        <begin position="573"/>
        <end position="595"/>
    </location>
</feature>
<reference evidence="15 16" key="1">
    <citation type="submission" date="2016-06" db="EMBL/GenBank/DDBJ databases">
        <authorList>
            <person name="Kjaerup R.B."/>
            <person name="Dalgaard T.S."/>
            <person name="Juul-Madsen H.R."/>
        </authorList>
    </citation>
    <scope>NUCLEOTIDE SEQUENCE [LARGE SCALE GENOMIC DNA]</scope>
    <source>
        <strain evidence="15">2</strain>
    </source>
</reference>
<dbReference type="Gene3D" id="3.30.70.3400">
    <property type="match status" value="2"/>
</dbReference>
<dbReference type="Pfam" id="PF07549">
    <property type="entry name" value="Sec_GG"/>
    <property type="match status" value="1"/>
</dbReference>
<evidence type="ECO:0000256" key="9">
    <source>
        <dbReference type="ARBA" id="ARBA00023136"/>
    </source>
</evidence>
<dbReference type="PANTHER" id="PTHR30081">
    <property type="entry name" value="PROTEIN-EXPORT MEMBRANE PROTEIN SEC"/>
    <property type="match status" value="1"/>
</dbReference>
<dbReference type="GO" id="GO:0005886">
    <property type="term" value="C:plasma membrane"/>
    <property type="evidence" value="ECO:0007669"/>
    <property type="project" value="UniProtKB-SubCell"/>
</dbReference>
<evidence type="ECO:0000256" key="2">
    <source>
        <dbReference type="ARBA" id="ARBA00022448"/>
    </source>
</evidence>
<dbReference type="HAMAP" id="MF_01463_B">
    <property type="entry name" value="SecD_B"/>
    <property type="match status" value="1"/>
</dbReference>
<evidence type="ECO:0000256" key="4">
    <source>
        <dbReference type="ARBA" id="ARBA00022519"/>
    </source>
</evidence>
<comment type="caution">
    <text evidence="10">Lacks conserved residue(s) required for the propagation of feature annotation.</text>
</comment>
<comment type="subcellular location">
    <subcellularLocation>
        <location evidence="1 10">Cell membrane</location>
        <topology evidence="1 10">Multi-pass membrane protein</topology>
    </subcellularLocation>
</comment>
<evidence type="ECO:0000256" key="10">
    <source>
        <dbReference type="HAMAP-Rule" id="MF_01463"/>
    </source>
</evidence>
<evidence type="ECO:0000259" key="13">
    <source>
        <dbReference type="Pfam" id="PF21760"/>
    </source>
</evidence>
<evidence type="ECO:0000313" key="15">
    <source>
        <dbReference type="EMBL" id="SBT04697.1"/>
    </source>
</evidence>
<evidence type="ECO:0000256" key="7">
    <source>
        <dbReference type="ARBA" id="ARBA00022989"/>
    </source>
</evidence>
<dbReference type="InterPro" id="IPR054384">
    <property type="entry name" value="SecDF_P1_head"/>
</dbReference>
<keyword evidence="4" id="KW-0997">Cell inner membrane</keyword>
<dbReference type="FunFam" id="3.30.70.3400:FF:000003">
    <property type="entry name" value="Preprotein translocase subunit SecD"/>
    <property type="match status" value="1"/>
</dbReference>
<evidence type="ECO:0000256" key="1">
    <source>
        <dbReference type="ARBA" id="ARBA00004651"/>
    </source>
</evidence>
<dbReference type="FunFam" id="1.20.1640.10:FF:000004">
    <property type="entry name" value="Protein translocase subunit SecD"/>
    <property type="match status" value="1"/>
</dbReference>
<dbReference type="GO" id="GO:0043952">
    <property type="term" value="P:protein transport by the Sec complex"/>
    <property type="evidence" value="ECO:0007669"/>
    <property type="project" value="UniProtKB-UniRule"/>
</dbReference>
<dbReference type="InterPro" id="IPR048634">
    <property type="entry name" value="SecD_SecF_C"/>
</dbReference>
<dbReference type="InterPro" id="IPR022813">
    <property type="entry name" value="SecD/SecF_arch_bac"/>
</dbReference>
<protein>
    <recommendedName>
        <fullName evidence="10">Protein translocase subunit SecD</fullName>
    </recommendedName>
</protein>
<dbReference type="GO" id="GO:0015450">
    <property type="term" value="F:protein-transporting ATPase activity"/>
    <property type="evidence" value="ECO:0007669"/>
    <property type="project" value="InterPro"/>
</dbReference>
<keyword evidence="7 10" id="KW-1133">Transmembrane helix</keyword>
<name>A0A1A8XJX2_9RHOO</name>
<dbReference type="Gene3D" id="3.30.1360.200">
    <property type="match status" value="1"/>
</dbReference>
<evidence type="ECO:0000256" key="3">
    <source>
        <dbReference type="ARBA" id="ARBA00022475"/>
    </source>
</evidence>
<sequence>MNRYPLWKYIIVGFALVFGFIYTLPNFFGESPAVQVSSAKATIKVDIKTLERVESTLKEASVENFGIFLDTNGVKVRLKDTDTQLKARDLLEKQFNPDPTDPQYVVALNLLSSSPQWLTRMGALPMYLGLDLRGGVHFLLQVDMKGALTKRLDSLSADLRSQLRDKTIRHGGINREGERLVIRFRDEETRNKGRLAVEDSQPDLLLADQGEGTDLKLVATLSPAAMKRIQEFAIKQNMGTLHNRINELGVAEPVIAQQGADRIVVQLPGVQDTAKAKDILGRTATLEIRMVDDTPGALEAAMAGQVPFGTELYVERGGRPLLVKKQVVLTGDRLTDAQPGFDSQTQEAAVHLNLDSAGSRIFRDITRENVGKRMAILLIEKGKGEVVTAPVIRTEIGGGRVQISGSMSTMEANDTALLLRSGSLAAPMEIIEERTIGPSLGAENIEKGFNSTMWGFAGIAVFMIAYYLLFGLVSVIALASNLLFLVALLSLLQATLTLPGIAAIALALGMAIDANVLINERIREELRNGSTPQHAIHTGYERAFDTILDSNITTLIAGIALLIFGSGPVRGFAVVHCLGILTSLFSAVVVSRALINLIYGRRRKLESLAIGQIWKPGSNS</sequence>
<feature type="domain" description="Protein translocase subunit SecDF P1" evidence="13">
    <location>
        <begin position="234"/>
        <end position="293"/>
    </location>
</feature>
<keyword evidence="9 10" id="KW-0472">Membrane</keyword>
<dbReference type="InterPro" id="IPR048631">
    <property type="entry name" value="SecD_1st"/>
</dbReference>
<keyword evidence="3 10" id="KW-1003">Cell membrane</keyword>
<feature type="domain" description="SecD export protein N-terminal TM" evidence="12">
    <location>
        <begin position="1"/>
        <end position="108"/>
    </location>
</feature>
<evidence type="ECO:0000313" key="16">
    <source>
        <dbReference type="Proteomes" id="UP000199600"/>
    </source>
</evidence>
<dbReference type="GO" id="GO:0006605">
    <property type="term" value="P:protein targeting"/>
    <property type="evidence" value="ECO:0007669"/>
    <property type="project" value="UniProtKB-UniRule"/>
</dbReference>
<dbReference type="Pfam" id="PF21760">
    <property type="entry name" value="SecD_1st"/>
    <property type="match status" value="1"/>
</dbReference>
<dbReference type="InterPro" id="IPR055344">
    <property type="entry name" value="SecD_SecF_C_bact"/>
</dbReference>
<keyword evidence="16" id="KW-1185">Reference proteome</keyword>
<dbReference type="Pfam" id="PF02355">
    <property type="entry name" value="SecD_SecF_C"/>
    <property type="match status" value="1"/>
</dbReference>
<evidence type="ECO:0000259" key="11">
    <source>
        <dbReference type="Pfam" id="PF02355"/>
    </source>
</evidence>
<accession>A0A1A8XJX2</accession>
<dbReference type="RefSeq" id="WP_186409906.1">
    <property type="nucleotide sequence ID" value="NZ_FLQY01000040.1"/>
</dbReference>
<keyword evidence="6 10" id="KW-0653">Protein transport</keyword>
<keyword evidence="5 10" id="KW-0812">Transmembrane</keyword>
<dbReference type="GO" id="GO:0065002">
    <property type="term" value="P:intracellular protein transmembrane transport"/>
    <property type="evidence" value="ECO:0007669"/>
    <property type="project" value="UniProtKB-UniRule"/>
</dbReference>
<dbReference type="NCBIfam" id="TIGR00916">
    <property type="entry name" value="2A0604s01"/>
    <property type="match status" value="1"/>
</dbReference>
<evidence type="ECO:0000259" key="12">
    <source>
        <dbReference type="Pfam" id="PF13721"/>
    </source>
</evidence>
<feature type="transmembrane region" description="Helical" evidence="10">
    <location>
        <begin position="459"/>
        <end position="492"/>
    </location>
</feature>
<proteinExistence type="inferred from homology"/>
<comment type="similarity">
    <text evidence="10">Belongs to the SecD/SecF family. SecD subfamily.</text>
</comment>
<dbReference type="AlphaFoldDB" id="A0A1A8XJX2"/>
<dbReference type="FunFam" id="3.30.1360.200:FF:000002">
    <property type="entry name" value="Preprotein translocase subunit SecD"/>
    <property type="match status" value="1"/>
</dbReference>
<dbReference type="EMBL" id="FLQY01000040">
    <property type="protein sequence ID" value="SBT04697.1"/>
    <property type="molecule type" value="Genomic_DNA"/>
</dbReference>
<keyword evidence="2 10" id="KW-0813">Transport</keyword>
<feature type="domain" description="SecDF P1 head subdomain" evidence="14">
    <location>
        <begin position="314"/>
        <end position="426"/>
    </location>
</feature>
<organism evidence="15 16">
    <name type="scientific">Candidatus Propionivibrio aalborgensis</name>
    <dbReference type="NCBI Taxonomy" id="1860101"/>
    <lineage>
        <taxon>Bacteria</taxon>
        <taxon>Pseudomonadati</taxon>
        <taxon>Pseudomonadota</taxon>
        <taxon>Betaproteobacteria</taxon>
        <taxon>Rhodocyclales</taxon>
        <taxon>Rhodocyclaceae</taxon>
        <taxon>Propionivibrio</taxon>
    </lineage>
</organism>
<evidence type="ECO:0000256" key="6">
    <source>
        <dbReference type="ARBA" id="ARBA00022927"/>
    </source>
</evidence>
<feature type="domain" description="Protein export membrane protein SecD/SecF C-terminal" evidence="11">
    <location>
        <begin position="427"/>
        <end position="598"/>
    </location>
</feature>
<dbReference type="NCBIfam" id="TIGR01129">
    <property type="entry name" value="secD"/>
    <property type="match status" value="1"/>
</dbReference>
<dbReference type="InterPro" id="IPR027398">
    <property type="entry name" value="SecD-TM"/>
</dbReference>
<keyword evidence="8 10" id="KW-0811">Translocation</keyword>
<evidence type="ECO:0000256" key="5">
    <source>
        <dbReference type="ARBA" id="ARBA00022692"/>
    </source>
</evidence>
<dbReference type="Proteomes" id="UP000199600">
    <property type="component" value="Unassembled WGS sequence"/>
</dbReference>
<dbReference type="SUPFAM" id="SSF82866">
    <property type="entry name" value="Multidrug efflux transporter AcrB transmembrane domain"/>
    <property type="match status" value="1"/>
</dbReference>
<dbReference type="InterPro" id="IPR022646">
    <property type="entry name" value="SecD/SecF_CS"/>
</dbReference>
<evidence type="ECO:0000259" key="14">
    <source>
        <dbReference type="Pfam" id="PF22599"/>
    </source>
</evidence>
<dbReference type="Pfam" id="PF13721">
    <property type="entry name" value="SecD-TM1"/>
    <property type="match status" value="1"/>
</dbReference>
<gene>
    <name evidence="10 15" type="primary">secD</name>
    <name evidence="15" type="ORF">PROAA_1340015</name>
</gene>
<dbReference type="InterPro" id="IPR005791">
    <property type="entry name" value="SecD"/>
</dbReference>